<dbReference type="InterPro" id="IPR036852">
    <property type="entry name" value="Peptidase_S8/S53_dom_sf"/>
</dbReference>
<dbReference type="Gene3D" id="2.60.40.2310">
    <property type="match status" value="1"/>
</dbReference>
<reference evidence="14 15" key="1">
    <citation type="submission" date="2018-09" db="EMBL/GenBank/DDBJ databases">
        <title>A high-quality reference genome of wild soybean provides a powerful tool to mine soybean genomes.</title>
        <authorList>
            <person name="Xie M."/>
            <person name="Chung C.Y.L."/>
            <person name="Li M.-W."/>
            <person name="Wong F.-L."/>
            <person name="Chan T.-F."/>
            <person name="Lam H.-M."/>
        </authorList>
    </citation>
    <scope>NUCLEOTIDE SEQUENCE [LARGE SCALE GENOMIC DNA]</scope>
    <source>
        <strain evidence="15">cv. W05</strain>
        <tissue evidence="14">Hypocotyl of etiolated seedlings</tissue>
    </source>
</reference>
<evidence type="ECO:0000256" key="10">
    <source>
        <dbReference type="SAM" id="SignalP"/>
    </source>
</evidence>
<protein>
    <submittedName>
        <fullName evidence="14">Cucumisin isoform A</fullName>
    </submittedName>
</protein>
<evidence type="ECO:0000256" key="5">
    <source>
        <dbReference type="ARBA" id="ARBA00022729"/>
    </source>
</evidence>
<dbReference type="Gramene" id="XM_028341756.1">
    <property type="protein sequence ID" value="XP_028197557.1"/>
    <property type="gene ID" value="LOC114382379"/>
</dbReference>
<dbReference type="SUPFAM" id="SSF52743">
    <property type="entry name" value="Subtilisin-like"/>
    <property type="match status" value="1"/>
</dbReference>
<evidence type="ECO:0000313" key="15">
    <source>
        <dbReference type="Proteomes" id="UP000289340"/>
    </source>
</evidence>
<evidence type="ECO:0000313" key="14">
    <source>
        <dbReference type="EMBL" id="RZB72918.1"/>
    </source>
</evidence>
<keyword evidence="6 9" id="KW-0378">Hydrolase</keyword>
<comment type="similarity">
    <text evidence="2 9">Belongs to the peptidase S8 family.</text>
</comment>
<dbReference type="PRINTS" id="PR00723">
    <property type="entry name" value="SUBTILISIN"/>
</dbReference>
<dbReference type="InterPro" id="IPR000209">
    <property type="entry name" value="Peptidase_S8/S53_dom"/>
</dbReference>
<keyword evidence="7 9" id="KW-0720">Serine protease</keyword>
<evidence type="ECO:0000256" key="2">
    <source>
        <dbReference type="ARBA" id="ARBA00011073"/>
    </source>
</evidence>
<keyword evidence="5 10" id="KW-0732">Signal</keyword>
<gene>
    <name evidence="14" type="ORF">D0Y65_036919</name>
</gene>
<evidence type="ECO:0000256" key="7">
    <source>
        <dbReference type="ARBA" id="ARBA00022825"/>
    </source>
</evidence>
<feature type="chain" id="PRO_5019271120" evidence="10">
    <location>
        <begin position="28"/>
        <end position="738"/>
    </location>
</feature>
<dbReference type="GO" id="GO:0005576">
    <property type="term" value="C:extracellular region"/>
    <property type="evidence" value="ECO:0007669"/>
    <property type="project" value="UniProtKB-SubCell"/>
</dbReference>
<dbReference type="InterPro" id="IPR045051">
    <property type="entry name" value="SBT"/>
</dbReference>
<dbReference type="Pfam" id="PF05922">
    <property type="entry name" value="Inhibitor_I9"/>
    <property type="match status" value="1"/>
</dbReference>
<keyword evidence="15" id="KW-1185">Reference proteome</keyword>
<dbReference type="Gene3D" id="3.30.70.80">
    <property type="entry name" value="Peptidase S8 propeptide/proteinase inhibitor I9"/>
    <property type="match status" value="1"/>
</dbReference>
<dbReference type="Proteomes" id="UP000289340">
    <property type="component" value="Chromosome 13"/>
</dbReference>
<dbReference type="Pfam" id="PF17766">
    <property type="entry name" value="fn3_6"/>
    <property type="match status" value="1"/>
</dbReference>
<feature type="domain" description="Subtilisin-like protease fibronectin type-III" evidence="13">
    <location>
        <begin position="636"/>
        <end position="734"/>
    </location>
</feature>
<dbReference type="GO" id="GO:0006508">
    <property type="term" value="P:proteolysis"/>
    <property type="evidence" value="ECO:0007669"/>
    <property type="project" value="UniProtKB-KW"/>
</dbReference>
<name>A0A445HH19_GLYSO</name>
<feature type="signal peptide" evidence="10">
    <location>
        <begin position="1"/>
        <end position="27"/>
    </location>
</feature>
<organism evidence="14 15">
    <name type="scientific">Glycine soja</name>
    <name type="common">Wild soybean</name>
    <dbReference type="NCBI Taxonomy" id="3848"/>
    <lineage>
        <taxon>Eukaryota</taxon>
        <taxon>Viridiplantae</taxon>
        <taxon>Streptophyta</taxon>
        <taxon>Embryophyta</taxon>
        <taxon>Tracheophyta</taxon>
        <taxon>Spermatophyta</taxon>
        <taxon>Magnoliopsida</taxon>
        <taxon>eudicotyledons</taxon>
        <taxon>Gunneridae</taxon>
        <taxon>Pentapetalae</taxon>
        <taxon>rosids</taxon>
        <taxon>fabids</taxon>
        <taxon>Fabales</taxon>
        <taxon>Fabaceae</taxon>
        <taxon>Papilionoideae</taxon>
        <taxon>50 kb inversion clade</taxon>
        <taxon>NPAAA clade</taxon>
        <taxon>indigoferoid/millettioid clade</taxon>
        <taxon>Phaseoleae</taxon>
        <taxon>Glycine</taxon>
        <taxon>Glycine subgen. Soja</taxon>
    </lineage>
</organism>
<feature type="domain" description="Inhibitor I9" evidence="12">
    <location>
        <begin position="33"/>
        <end position="110"/>
    </location>
</feature>
<dbReference type="PROSITE" id="PS00138">
    <property type="entry name" value="SUBTILASE_SER"/>
    <property type="match status" value="1"/>
</dbReference>
<feature type="active site" description="Charge relay system" evidence="8 9">
    <location>
        <position position="530"/>
    </location>
</feature>
<evidence type="ECO:0000259" key="13">
    <source>
        <dbReference type="Pfam" id="PF17766"/>
    </source>
</evidence>
<dbReference type="AlphaFoldDB" id="A0A445HH19"/>
<dbReference type="FunFam" id="3.40.50.200:FF:000006">
    <property type="entry name" value="Subtilisin-like protease SBT1.5"/>
    <property type="match status" value="1"/>
</dbReference>
<evidence type="ECO:0000256" key="9">
    <source>
        <dbReference type="PROSITE-ProRule" id="PRU01240"/>
    </source>
</evidence>
<dbReference type="PROSITE" id="PS00137">
    <property type="entry name" value="SUBTILASE_HIS"/>
    <property type="match status" value="1"/>
</dbReference>
<comment type="caution">
    <text evidence="14">The sequence shown here is derived from an EMBL/GenBank/DDBJ whole genome shotgun (WGS) entry which is preliminary data.</text>
</comment>
<evidence type="ECO:0000256" key="3">
    <source>
        <dbReference type="ARBA" id="ARBA00022525"/>
    </source>
</evidence>
<dbReference type="Gene3D" id="3.40.50.200">
    <property type="entry name" value="Peptidase S8/S53 domain"/>
    <property type="match status" value="1"/>
</dbReference>
<dbReference type="PROSITE" id="PS51892">
    <property type="entry name" value="SUBTILASE"/>
    <property type="match status" value="1"/>
</dbReference>
<dbReference type="GO" id="GO:0004252">
    <property type="term" value="F:serine-type endopeptidase activity"/>
    <property type="evidence" value="ECO:0007669"/>
    <property type="project" value="UniProtKB-UniRule"/>
</dbReference>
<dbReference type="InterPro" id="IPR023828">
    <property type="entry name" value="Peptidase_S8_Ser-AS"/>
</dbReference>
<keyword evidence="4 9" id="KW-0645">Protease</keyword>
<feature type="domain" description="Peptidase S8/S53" evidence="11">
    <location>
        <begin position="131"/>
        <end position="579"/>
    </location>
</feature>
<evidence type="ECO:0000259" key="11">
    <source>
        <dbReference type="Pfam" id="PF00082"/>
    </source>
</evidence>
<feature type="active site" description="Charge relay system" evidence="8 9">
    <location>
        <position position="139"/>
    </location>
</feature>
<sequence length="738" mass="78883">MTMDTCKTSPHLLILLCFASFLQLCHSASQQKSYIIYTGNSMNDEASALTLYSDMLQEVADSNAEPKLVQHHFKRSFSGFVAMLTEEEANRMARHDRVVAVFPNKKKQLHTTRSWDFIGFPLQANRAPAESDVIIAVFDSGIWPESESFNDKGFGPPPSKWKGTCQTSKNFTCNNKIIGAKIYKVDGFFSKDDPKSVRDIDGHGTHVASTAAGNPVSTASMLGLGQGTSRGGVTKARIAVYKVCWFDGCTDADILAAFDDAIADGVDIITVSLGGFSDENYFRDGIAIGAFHAVRNGVLTVTSAGNSGPRPSSLSNFSPWSISVAASTIDRKFVTKVELGNKITYEGTSINTFDLKGELYPIIYGGDAPNKGEGIDGSSSRYCSSGSLDKKLVKGKIVLCESRSKALGPFDAGAVGALIQGQGFRDLPPSLPLPGSYLALQDGASVYDYINSTRTPIATIFKTDETKDTIAPVVASFSSRGPNIVTPEILKPDLVAPGVSILASWSPASPPSDIEGDNRTLNFNIISGTSMACPHVSGAAAYVKSFHPTWSPAAIRSALMTTAKQLSPKTHLLAEFAYGAGQIDPSKAVYPGLVYDAGEIDYVRFLCGQGYSTRTLQLITGDNSSCPETKNGSARDLNYASFALFVPPSNSNSVSGSFNRTVTNVGSPKSTYKATVTSPKGLKIEVNPSVLPFTSLNQKQTFVLTITGKLEGPIVSGSLVWDDGKYQVRSPIVVFNTA</sequence>
<evidence type="ECO:0000256" key="1">
    <source>
        <dbReference type="ARBA" id="ARBA00004613"/>
    </source>
</evidence>
<evidence type="ECO:0000256" key="8">
    <source>
        <dbReference type="PIRSR" id="PIRSR615500-1"/>
    </source>
</evidence>
<evidence type="ECO:0000256" key="4">
    <source>
        <dbReference type="ARBA" id="ARBA00022670"/>
    </source>
</evidence>
<comment type="subcellular location">
    <subcellularLocation>
        <location evidence="1">Secreted</location>
    </subcellularLocation>
</comment>
<dbReference type="InterPro" id="IPR022398">
    <property type="entry name" value="Peptidase_S8_His-AS"/>
</dbReference>
<dbReference type="PANTHER" id="PTHR10795">
    <property type="entry name" value="PROPROTEIN CONVERTASE SUBTILISIN/KEXIN"/>
    <property type="match status" value="1"/>
</dbReference>
<dbReference type="InterPro" id="IPR010259">
    <property type="entry name" value="S8pro/Inhibitor_I9"/>
</dbReference>
<proteinExistence type="inferred from homology"/>
<keyword evidence="3" id="KW-0964">Secreted</keyword>
<feature type="active site" description="Charge relay system" evidence="8 9">
    <location>
        <position position="203"/>
    </location>
</feature>
<accession>A0A445HH19</accession>
<dbReference type="InterPro" id="IPR041469">
    <property type="entry name" value="Subtilisin-like_FN3"/>
</dbReference>
<dbReference type="CDD" id="cd04852">
    <property type="entry name" value="Peptidases_S8_3"/>
    <property type="match status" value="1"/>
</dbReference>
<evidence type="ECO:0000256" key="6">
    <source>
        <dbReference type="ARBA" id="ARBA00022801"/>
    </source>
</evidence>
<dbReference type="InterPro" id="IPR015500">
    <property type="entry name" value="Peptidase_S8_subtilisin-rel"/>
</dbReference>
<dbReference type="Pfam" id="PF00082">
    <property type="entry name" value="Peptidase_S8"/>
    <property type="match status" value="1"/>
</dbReference>
<dbReference type="CDD" id="cd02120">
    <property type="entry name" value="PA_subtilisin_like"/>
    <property type="match status" value="1"/>
</dbReference>
<dbReference type="InterPro" id="IPR034197">
    <property type="entry name" value="Peptidases_S8_3"/>
</dbReference>
<dbReference type="InterPro" id="IPR037045">
    <property type="entry name" value="S8pro/Inhibitor_I9_sf"/>
</dbReference>
<dbReference type="Gene3D" id="3.50.30.30">
    <property type="match status" value="1"/>
</dbReference>
<dbReference type="GO" id="GO:0009610">
    <property type="term" value="P:response to symbiotic fungus"/>
    <property type="evidence" value="ECO:0007669"/>
    <property type="project" value="UniProtKB-ARBA"/>
</dbReference>
<dbReference type="GO" id="GO:0009609">
    <property type="term" value="P:response to symbiotic bacterium"/>
    <property type="evidence" value="ECO:0007669"/>
    <property type="project" value="UniProtKB-ARBA"/>
</dbReference>
<dbReference type="EMBL" id="QZWG01000013">
    <property type="protein sequence ID" value="RZB72918.1"/>
    <property type="molecule type" value="Genomic_DNA"/>
</dbReference>
<evidence type="ECO:0000259" key="12">
    <source>
        <dbReference type="Pfam" id="PF05922"/>
    </source>
</evidence>